<dbReference type="Gene3D" id="1.25.40.530">
    <property type="entry name" value="MyTH4 domain"/>
    <property type="match status" value="1"/>
</dbReference>
<dbReference type="AlphaFoldDB" id="A0A183HNZ3"/>
<dbReference type="EMBL" id="UZAJ01011052">
    <property type="protein sequence ID" value="VDO59171.1"/>
    <property type="molecule type" value="Genomic_DNA"/>
</dbReference>
<evidence type="ECO:0000313" key="4">
    <source>
        <dbReference type="WBParaSite" id="OFLC_0000920401-mRNA-1"/>
    </source>
</evidence>
<dbReference type="InterPro" id="IPR038185">
    <property type="entry name" value="MyTH4_dom_sf"/>
</dbReference>
<sequence length="161" mass="18929">METRNIRRLNLYAETSEGCENNTAIIAEHNRTTDLSSLADVQYIDLPKNVEKELENGLFANRMPDIRTVYHYIPYNKRIDKSLKLPAETIEQFAENNFKGHLLQMRREPIATPFLHKETEIEFNQSVEMFAMILRYMNNTQMSCEQLAILGKAIIQIYWKK</sequence>
<organism evidence="4">
    <name type="scientific">Onchocerca flexuosa</name>
    <dbReference type="NCBI Taxonomy" id="387005"/>
    <lineage>
        <taxon>Eukaryota</taxon>
        <taxon>Metazoa</taxon>
        <taxon>Ecdysozoa</taxon>
        <taxon>Nematoda</taxon>
        <taxon>Chromadorea</taxon>
        <taxon>Rhabditida</taxon>
        <taxon>Spirurina</taxon>
        <taxon>Spiruromorpha</taxon>
        <taxon>Filarioidea</taxon>
        <taxon>Onchocercidae</taxon>
        <taxon>Onchocerca</taxon>
    </lineage>
</organism>
<evidence type="ECO:0000313" key="3">
    <source>
        <dbReference type="Proteomes" id="UP000267606"/>
    </source>
</evidence>
<feature type="domain" description="MyTH4" evidence="1">
    <location>
        <begin position="105"/>
        <end position="161"/>
    </location>
</feature>
<dbReference type="GO" id="GO:0005856">
    <property type="term" value="C:cytoskeleton"/>
    <property type="evidence" value="ECO:0007669"/>
    <property type="project" value="InterPro"/>
</dbReference>
<dbReference type="PROSITE" id="PS51016">
    <property type="entry name" value="MYTH4"/>
    <property type="match status" value="1"/>
</dbReference>
<dbReference type="Proteomes" id="UP000267606">
    <property type="component" value="Unassembled WGS sequence"/>
</dbReference>
<dbReference type="WBParaSite" id="OFLC_0000920401-mRNA-1">
    <property type="protein sequence ID" value="OFLC_0000920401-mRNA-1"/>
    <property type="gene ID" value="OFLC_0000920401"/>
</dbReference>
<protein>
    <submittedName>
        <fullName evidence="4">MyTH4 domain-containing protein</fullName>
    </submittedName>
</protein>
<reference evidence="4" key="1">
    <citation type="submission" date="2016-06" db="UniProtKB">
        <authorList>
            <consortium name="WormBaseParasite"/>
        </authorList>
    </citation>
    <scope>IDENTIFICATION</scope>
</reference>
<evidence type="ECO:0000313" key="2">
    <source>
        <dbReference type="EMBL" id="VDO59171.1"/>
    </source>
</evidence>
<reference evidence="2 3" key="2">
    <citation type="submission" date="2018-11" db="EMBL/GenBank/DDBJ databases">
        <authorList>
            <consortium name="Pathogen Informatics"/>
        </authorList>
    </citation>
    <scope>NUCLEOTIDE SEQUENCE [LARGE SCALE GENOMIC DNA]</scope>
</reference>
<dbReference type="InterPro" id="IPR000857">
    <property type="entry name" value="MyTH4_dom"/>
</dbReference>
<dbReference type="STRING" id="387005.A0A183HNZ3"/>
<gene>
    <name evidence="2" type="ORF">OFLC_LOCUS9205</name>
</gene>
<keyword evidence="3" id="KW-1185">Reference proteome</keyword>
<evidence type="ECO:0000259" key="1">
    <source>
        <dbReference type="PROSITE" id="PS51016"/>
    </source>
</evidence>
<name>A0A183HNZ3_9BILA</name>
<proteinExistence type="predicted"/>
<accession>A0A183HNZ3</accession>